<name>A0A3N4IW79_9PEZI</name>
<keyword evidence="1" id="KW-0472">Membrane</keyword>
<organism evidence="2 3">
    <name type="scientific">Choiromyces venosus 120613-1</name>
    <dbReference type="NCBI Taxonomy" id="1336337"/>
    <lineage>
        <taxon>Eukaryota</taxon>
        <taxon>Fungi</taxon>
        <taxon>Dikarya</taxon>
        <taxon>Ascomycota</taxon>
        <taxon>Pezizomycotina</taxon>
        <taxon>Pezizomycetes</taxon>
        <taxon>Pezizales</taxon>
        <taxon>Tuberaceae</taxon>
        <taxon>Choiromyces</taxon>
    </lineage>
</organism>
<keyword evidence="1" id="KW-0812">Transmembrane</keyword>
<sequence length="145" mass="16171">MVICTCTTMQPTSLEQSFCNDWLGSRSNYILNTPMQAFFPPTCSTPLNLMPGRTTKILNQRTRPRNFFFFLAACSTGSLLLLPLFNKKVTISDTFLQCKCLNTSELVGIVVFPVLPGPAFSRPTLERKLDRVEIILRGPSSSKSS</sequence>
<evidence type="ECO:0000313" key="3">
    <source>
        <dbReference type="Proteomes" id="UP000276215"/>
    </source>
</evidence>
<reference evidence="2 3" key="1">
    <citation type="journal article" date="2018" name="Nat. Ecol. Evol.">
        <title>Pezizomycetes genomes reveal the molecular basis of ectomycorrhizal truffle lifestyle.</title>
        <authorList>
            <person name="Murat C."/>
            <person name="Payen T."/>
            <person name="Noel B."/>
            <person name="Kuo A."/>
            <person name="Morin E."/>
            <person name="Chen J."/>
            <person name="Kohler A."/>
            <person name="Krizsan K."/>
            <person name="Balestrini R."/>
            <person name="Da Silva C."/>
            <person name="Montanini B."/>
            <person name="Hainaut M."/>
            <person name="Levati E."/>
            <person name="Barry K.W."/>
            <person name="Belfiori B."/>
            <person name="Cichocki N."/>
            <person name="Clum A."/>
            <person name="Dockter R.B."/>
            <person name="Fauchery L."/>
            <person name="Guy J."/>
            <person name="Iotti M."/>
            <person name="Le Tacon F."/>
            <person name="Lindquist E.A."/>
            <person name="Lipzen A."/>
            <person name="Malagnac F."/>
            <person name="Mello A."/>
            <person name="Molinier V."/>
            <person name="Miyauchi S."/>
            <person name="Poulain J."/>
            <person name="Riccioni C."/>
            <person name="Rubini A."/>
            <person name="Sitrit Y."/>
            <person name="Splivallo R."/>
            <person name="Traeger S."/>
            <person name="Wang M."/>
            <person name="Zifcakova L."/>
            <person name="Wipf D."/>
            <person name="Zambonelli A."/>
            <person name="Paolocci F."/>
            <person name="Nowrousian M."/>
            <person name="Ottonello S."/>
            <person name="Baldrian P."/>
            <person name="Spatafora J.W."/>
            <person name="Henrissat B."/>
            <person name="Nagy L.G."/>
            <person name="Aury J.M."/>
            <person name="Wincker P."/>
            <person name="Grigoriev I.V."/>
            <person name="Bonfante P."/>
            <person name="Martin F.M."/>
        </authorList>
    </citation>
    <scope>NUCLEOTIDE SEQUENCE [LARGE SCALE GENOMIC DNA]</scope>
    <source>
        <strain evidence="2 3">120613-1</strain>
    </source>
</reference>
<proteinExistence type="predicted"/>
<dbReference type="AlphaFoldDB" id="A0A3N4IW79"/>
<evidence type="ECO:0000256" key="1">
    <source>
        <dbReference type="SAM" id="Phobius"/>
    </source>
</evidence>
<gene>
    <name evidence="2" type="ORF">L873DRAFT_436108</name>
</gene>
<accession>A0A3N4IW79</accession>
<protein>
    <submittedName>
        <fullName evidence="2">Uncharacterized protein</fullName>
    </submittedName>
</protein>
<feature type="transmembrane region" description="Helical" evidence="1">
    <location>
        <begin position="66"/>
        <end position="85"/>
    </location>
</feature>
<keyword evidence="1" id="KW-1133">Transmembrane helix</keyword>
<evidence type="ECO:0000313" key="2">
    <source>
        <dbReference type="EMBL" id="RPA90452.1"/>
    </source>
</evidence>
<dbReference type="Proteomes" id="UP000276215">
    <property type="component" value="Unassembled WGS sequence"/>
</dbReference>
<keyword evidence="3" id="KW-1185">Reference proteome</keyword>
<dbReference type="EMBL" id="ML120525">
    <property type="protein sequence ID" value="RPA90452.1"/>
    <property type="molecule type" value="Genomic_DNA"/>
</dbReference>